<dbReference type="InterPro" id="IPR036575">
    <property type="entry name" value="TFIIS_cen_dom_sf"/>
</dbReference>
<dbReference type="AlphaFoldDB" id="T0MB81"/>
<proteinExistence type="predicted"/>
<dbReference type="PROSITE" id="PS51321">
    <property type="entry name" value="TFIIS_CENTRAL"/>
    <property type="match status" value="1"/>
</dbReference>
<evidence type="ECO:0000313" key="8">
    <source>
        <dbReference type="EMBL" id="EQB60451.1"/>
    </source>
</evidence>
<dbReference type="GO" id="GO:0003676">
    <property type="term" value="F:nucleic acid binding"/>
    <property type="evidence" value="ECO:0007669"/>
    <property type="project" value="InterPro"/>
</dbReference>
<keyword evidence="9" id="KW-1185">Reference proteome</keyword>
<dbReference type="PIRSF" id="PIRSF006704">
    <property type="entry name" value="TF_IIS"/>
    <property type="match status" value="1"/>
</dbReference>
<dbReference type="HOGENOM" id="CLU_037637_4_1_1"/>
<dbReference type="GO" id="GO:0006351">
    <property type="term" value="P:DNA-templated transcription"/>
    <property type="evidence" value="ECO:0007669"/>
    <property type="project" value="InterPro"/>
</dbReference>
<sequence>MEFQKFDDPQKNKVMKLFYESFKNNLINYDDKKIIFLSFELTKYLYSTIKNDIPKIVRSKCFNLRDKNNPSLCKRVYEGIITPEEYINMTDDDMKSLDLKEEEKKLSKIHSETDIFKCSKCGQRKASYRQLQTRSADEPMTTFVTCVCGHNWSFDNIISVETERNII</sequence>
<dbReference type="Proteomes" id="UP000053780">
    <property type="component" value="Unassembled WGS sequence"/>
</dbReference>
<keyword evidence="1" id="KW-0479">Metal-binding</keyword>
<dbReference type="GO" id="GO:0008270">
    <property type="term" value="F:zinc ion binding"/>
    <property type="evidence" value="ECO:0007669"/>
    <property type="project" value="UniProtKB-KW"/>
</dbReference>
<dbReference type="PANTHER" id="PTHR11477">
    <property type="entry name" value="TRANSCRIPTION FACTOR S-II ZINC FINGER DOMAIN-CONTAINING PROTEIN"/>
    <property type="match status" value="1"/>
</dbReference>
<evidence type="ECO:0000256" key="2">
    <source>
        <dbReference type="ARBA" id="ARBA00022771"/>
    </source>
</evidence>
<dbReference type="PROSITE" id="PS51133">
    <property type="entry name" value="ZF_TFIIS_2"/>
    <property type="match status" value="1"/>
</dbReference>
<dbReference type="OrthoDB" id="44867at2759"/>
<dbReference type="Gene3D" id="1.10.472.30">
    <property type="entry name" value="Transcription elongation factor S-II, central domain"/>
    <property type="match status" value="1"/>
</dbReference>
<keyword evidence="2 5" id="KW-0863">Zinc-finger</keyword>
<dbReference type="SMART" id="SM00440">
    <property type="entry name" value="ZnF_C2C2"/>
    <property type="match status" value="1"/>
</dbReference>
<keyword evidence="8" id="KW-0251">Elongation factor</keyword>
<evidence type="ECO:0000313" key="9">
    <source>
        <dbReference type="Proteomes" id="UP000053780"/>
    </source>
</evidence>
<dbReference type="SUPFAM" id="SSF57783">
    <property type="entry name" value="Zinc beta-ribbon"/>
    <property type="match status" value="1"/>
</dbReference>
<dbReference type="PANTHER" id="PTHR11477:SF0">
    <property type="entry name" value="IP08861P-RELATED"/>
    <property type="match status" value="1"/>
</dbReference>
<keyword evidence="8" id="KW-0648">Protein biosynthesis</keyword>
<keyword evidence="3" id="KW-0862">Zinc</keyword>
<dbReference type="VEuPathDB" id="MicrosporidiaDB:NAPIS_ORF01995"/>
<dbReference type="GO" id="GO:0003746">
    <property type="term" value="F:translation elongation factor activity"/>
    <property type="evidence" value="ECO:0007669"/>
    <property type="project" value="UniProtKB-KW"/>
</dbReference>
<gene>
    <name evidence="8" type="ORF">NAPIS_ORF01995</name>
</gene>
<evidence type="ECO:0000256" key="3">
    <source>
        <dbReference type="ARBA" id="ARBA00022833"/>
    </source>
</evidence>
<name>T0MB81_9MICR</name>
<dbReference type="InterPro" id="IPR003618">
    <property type="entry name" value="TFIIS_cen_dom"/>
</dbReference>
<protein>
    <submittedName>
        <fullName evidence="8">Transcription elongation factor s-ii</fullName>
    </submittedName>
</protein>
<accession>T0MB81</accession>
<reference evidence="8 9" key="1">
    <citation type="journal article" date="2013" name="BMC Genomics">
        <title>Genome sequencing and comparative genomics of honey bee microsporidia, Nosema apis reveal novel insights into host-parasite interactions.</title>
        <authorList>
            <person name="Chen Yp."/>
            <person name="Pettis J.S."/>
            <person name="Zhao Y."/>
            <person name="Liu X."/>
            <person name="Tallon L.J."/>
            <person name="Sadzewicz L.D."/>
            <person name="Li R."/>
            <person name="Zheng H."/>
            <person name="Huang S."/>
            <person name="Zhang X."/>
            <person name="Hamilton M.C."/>
            <person name="Pernal S.F."/>
            <person name="Melathopoulos A.P."/>
            <person name="Yan X."/>
            <person name="Evans J.D."/>
        </authorList>
    </citation>
    <scope>NUCLEOTIDE SEQUENCE [LARGE SCALE GENOMIC DNA]</scope>
    <source>
        <strain evidence="8 9">BRL 01</strain>
    </source>
</reference>
<organism evidence="8 9">
    <name type="scientific">Vairimorpha apis BRL 01</name>
    <dbReference type="NCBI Taxonomy" id="1037528"/>
    <lineage>
        <taxon>Eukaryota</taxon>
        <taxon>Fungi</taxon>
        <taxon>Fungi incertae sedis</taxon>
        <taxon>Microsporidia</taxon>
        <taxon>Nosematidae</taxon>
        <taxon>Vairimorpha</taxon>
    </lineage>
</organism>
<dbReference type="Gene3D" id="2.20.25.10">
    <property type="match status" value="1"/>
</dbReference>
<dbReference type="CDD" id="cd13749">
    <property type="entry name" value="Zn-ribbon_TFIIS"/>
    <property type="match status" value="1"/>
</dbReference>
<dbReference type="InterPro" id="IPR001222">
    <property type="entry name" value="Znf_TFIIS"/>
</dbReference>
<feature type="domain" description="TFIIS central" evidence="7">
    <location>
        <begin position="10"/>
        <end position="122"/>
    </location>
</feature>
<evidence type="ECO:0000256" key="5">
    <source>
        <dbReference type="PROSITE-ProRule" id="PRU00472"/>
    </source>
</evidence>
<dbReference type="SUPFAM" id="SSF46942">
    <property type="entry name" value="Elongation factor TFIIS domain 2"/>
    <property type="match status" value="1"/>
</dbReference>
<evidence type="ECO:0000256" key="1">
    <source>
        <dbReference type="ARBA" id="ARBA00022723"/>
    </source>
</evidence>
<feature type="domain" description="TFIIS-type" evidence="6">
    <location>
        <begin position="114"/>
        <end position="153"/>
    </location>
</feature>
<dbReference type="EMBL" id="KE647286">
    <property type="protein sequence ID" value="EQB60451.1"/>
    <property type="molecule type" value="Genomic_DNA"/>
</dbReference>
<dbReference type="InterPro" id="IPR035100">
    <property type="entry name" value="TF_IIS-typ"/>
</dbReference>
<evidence type="ECO:0000259" key="7">
    <source>
        <dbReference type="PROSITE" id="PS51321"/>
    </source>
</evidence>
<evidence type="ECO:0000256" key="4">
    <source>
        <dbReference type="ARBA" id="ARBA00023242"/>
    </source>
</evidence>
<evidence type="ECO:0000259" key="6">
    <source>
        <dbReference type="PROSITE" id="PS51133"/>
    </source>
</evidence>
<dbReference type="GO" id="GO:0005634">
    <property type="term" value="C:nucleus"/>
    <property type="evidence" value="ECO:0007669"/>
    <property type="project" value="TreeGrafter"/>
</dbReference>
<dbReference type="Pfam" id="PF01096">
    <property type="entry name" value="Zn_ribbon_TFIIS"/>
    <property type="match status" value="1"/>
</dbReference>
<keyword evidence="4" id="KW-0539">Nucleus</keyword>
<dbReference type="Pfam" id="PF07500">
    <property type="entry name" value="TFIIS_M"/>
    <property type="match status" value="1"/>
</dbReference>